<dbReference type="Gene3D" id="2.115.10.20">
    <property type="entry name" value="Glycosyl hydrolase domain, family 43"/>
    <property type="match status" value="1"/>
</dbReference>
<dbReference type="PANTHER" id="PTHR42812">
    <property type="entry name" value="BETA-XYLOSIDASE"/>
    <property type="match status" value="1"/>
</dbReference>
<evidence type="ECO:0000313" key="8">
    <source>
        <dbReference type="EMBL" id="WNQ13237.1"/>
    </source>
</evidence>
<dbReference type="RefSeq" id="WP_315607017.1">
    <property type="nucleotide sequence ID" value="NZ_CP130318.1"/>
</dbReference>
<proteinExistence type="inferred from homology"/>
<feature type="site" description="Important for catalytic activity, responsible for pKa modulation of the active site Glu and correct orientation of both the proton donor and substrate" evidence="5">
    <location>
        <position position="139"/>
    </location>
</feature>
<evidence type="ECO:0000256" key="2">
    <source>
        <dbReference type="ARBA" id="ARBA00022801"/>
    </source>
</evidence>
<dbReference type="GO" id="GO:0004553">
    <property type="term" value="F:hydrolase activity, hydrolyzing O-glycosyl compounds"/>
    <property type="evidence" value="ECO:0007669"/>
    <property type="project" value="InterPro"/>
</dbReference>
<feature type="domain" description="Beta-xylosidase C-terminal Concanavalin A-like" evidence="7">
    <location>
        <begin position="325"/>
        <end position="522"/>
    </location>
</feature>
<reference evidence="8 9" key="1">
    <citation type="submission" date="2022-02" db="EMBL/GenBank/DDBJ databases">
        <title>Paenibacillus sp. MBLB1776 Whole Genome Shotgun Sequencing.</title>
        <authorList>
            <person name="Hwang C.Y."/>
            <person name="Cho E.-S."/>
            <person name="Seo M.-J."/>
        </authorList>
    </citation>
    <scope>NUCLEOTIDE SEQUENCE [LARGE SCALE GENOMIC DNA]</scope>
    <source>
        <strain evidence="8 9">MBLB1776</strain>
    </source>
</reference>
<dbReference type="CDD" id="cd09001">
    <property type="entry name" value="GH43_FsAxh1-like"/>
    <property type="match status" value="1"/>
</dbReference>
<feature type="active site" description="Proton donor" evidence="4">
    <location>
        <position position="197"/>
    </location>
</feature>
<keyword evidence="2 6" id="KW-0378">Hydrolase</keyword>
<dbReference type="SUPFAM" id="SSF49899">
    <property type="entry name" value="Concanavalin A-like lectins/glucanases"/>
    <property type="match status" value="1"/>
</dbReference>
<evidence type="ECO:0000313" key="9">
    <source>
        <dbReference type="Proteomes" id="UP001305702"/>
    </source>
</evidence>
<keyword evidence="9" id="KW-1185">Reference proteome</keyword>
<dbReference type="EMBL" id="CP130318">
    <property type="protein sequence ID" value="WNQ13237.1"/>
    <property type="molecule type" value="Genomic_DNA"/>
</dbReference>
<dbReference type="Pfam" id="PF04616">
    <property type="entry name" value="Glyco_hydro_43"/>
    <property type="match status" value="1"/>
</dbReference>
<dbReference type="InterPro" id="IPR013320">
    <property type="entry name" value="ConA-like_dom_sf"/>
</dbReference>
<evidence type="ECO:0000256" key="4">
    <source>
        <dbReference type="PIRSR" id="PIRSR606710-1"/>
    </source>
</evidence>
<comment type="similarity">
    <text evidence="1 6">Belongs to the glycosyl hydrolase 43 family.</text>
</comment>
<evidence type="ECO:0000256" key="3">
    <source>
        <dbReference type="ARBA" id="ARBA00023295"/>
    </source>
</evidence>
<sequence length="529" mass="58941">MTETILTHQEAWAADQGDGTYLNPVLHADYSDPDVIRVGSDFYMTASSFGHLPGLPILHSQDLVNWKLIGHAIPEMKLAGYERPQHGNGVWAPSLRYHDGKYWIFYGDPDVGILMTTADDPAGEWAPLHLVLEGKGLIDVCPFWDNDGQAYLIHAYAKSRSGIKHKLRLCRMSADGRQVLDEGRIVYDGTEDHPTLEGPKLYKREGYYYIFAPAGGVSTGWQTVFRSESIWGPYEDKVVLHQGQTPVNGPHQGGWVELESGESWFLHFQDKGPYGRVVHLQPVHWENDWPMMGERREGEAIGEPVLRYRKPDVGRDYPVTVPATSDEFDAPALGLQWQWQANPHSSWYRLDARPSHIRLHSIPGPSEQEGIYHASHLLLQKFPAPEFQASCLIDPSGLAEGDTGGMLVFGYRYAYLAVRKLQDEGEEEGEGEGLALVLAMGDENGEEGVWSLPIESADPLELRVKVEKDARCSFYYKMAGSEYTPVPAEPFAAIEGHWVGAKTGIFASGSGGGYVDVDWFRVTGLEGKE</sequence>
<dbReference type="Proteomes" id="UP001305702">
    <property type="component" value="Chromosome"/>
</dbReference>
<accession>A0AA96LG32</accession>
<evidence type="ECO:0000256" key="1">
    <source>
        <dbReference type="ARBA" id="ARBA00009865"/>
    </source>
</evidence>
<evidence type="ECO:0000259" key="7">
    <source>
        <dbReference type="Pfam" id="PF17851"/>
    </source>
</evidence>
<organism evidence="8 9">
    <name type="scientific">Paenibacillus aurantius</name>
    <dbReference type="NCBI Taxonomy" id="2918900"/>
    <lineage>
        <taxon>Bacteria</taxon>
        <taxon>Bacillati</taxon>
        <taxon>Bacillota</taxon>
        <taxon>Bacilli</taxon>
        <taxon>Bacillales</taxon>
        <taxon>Paenibacillaceae</taxon>
        <taxon>Paenibacillus</taxon>
    </lineage>
</organism>
<evidence type="ECO:0000256" key="5">
    <source>
        <dbReference type="PIRSR" id="PIRSR606710-2"/>
    </source>
</evidence>
<dbReference type="Gene3D" id="2.60.120.200">
    <property type="match status" value="1"/>
</dbReference>
<dbReference type="PANTHER" id="PTHR42812:SF12">
    <property type="entry name" value="BETA-XYLOSIDASE-RELATED"/>
    <property type="match status" value="1"/>
</dbReference>
<dbReference type="KEGG" id="paun:MJA45_09500"/>
<evidence type="ECO:0000256" key="6">
    <source>
        <dbReference type="RuleBase" id="RU361187"/>
    </source>
</evidence>
<keyword evidence="3 6" id="KW-0326">Glycosidase</keyword>
<dbReference type="InterPro" id="IPR023296">
    <property type="entry name" value="Glyco_hydro_beta-prop_sf"/>
</dbReference>
<dbReference type="InterPro" id="IPR006710">
    <property type="entry name" value="Glyco_hydro_43"/>
</dbReference>
<dbReference type="AlphaFoldDB" id="A0AA96LG32"/>
<dbReference type="InterPro" id="IPR051795">
    <property type="entry name" value="Glycosyl_Hydrlase_43"/>
</dbReference>
<dbReference type="Pfam" id="PF17851">
    <property type="entry name" value="GH43_C2"/>
    <property type="match status" value="1"/>
</dbReference>
<dbReference type="SUPFAM" id="SSF75005">
    <property type="entry name" value="Arabinanase/levansucrase/invertase"/>
    <property type="match status" value="1"/>
</dbReference>
<protein>
    <submittedName>
        <fullName evidence="8">Glycoside hydrolase 43 family protein</fullName>
    </submittedName>
</protein>
<name>A0AA96LG32_9BACL</name>
<dbReference type="GO" id="GO:0005975">
    <property type="term" value="P:carbohydrate metabolic process"/>
    <property type="evidence" value="ECO:0007669"/>
    <property type="project" value="InterPro"/>
</dbReference>
<gene>
    <name evidence="8" type="ORF">MJA45_09500</name>
</gene>
<feature type="active site" description="Proton acceptor" evidence="4">
    <location>
        <position position="32"/>
    </location>
</feature>
<dbReference type="InterPro" id="IPR041542">
    <property type="entry name" value="GH43_C2"/>
</dbReference>